<comment type="subcellular location">
    <subcellularLocation>
        <location evidence="1">Cell inner membrane</location>
        <topology evidence="1">Multi-pass membrane protein</topology>
    </subcellularLocation>
</comment>
<protein>
    <submittedName>
        <fullName evidence="15">Methyl-accepting chemotaxis sensory transducer with TarH sensor</fullName>
    </submittedName>
</protein>
<dbReference type="PROSITE" id="PS50111">
    <property type="entry name" value="CHEMOTAXIS_TRANSDUC_2"/>
    <property type="match status" value="1"/>
</dbReference>
<proteinExistence type="inferred from homology"/>
<dbReference type="InterPro" id="IPR003122">
    <property type="entry name" value="Tar_rcpt_lig-bd"/>
</dbReference>
<dbReference type="GO" id="GO:0006935">
    <property type="term" value="P:chemotaxis"/>
    <property type="evidence" value="ECO:0007669"/>
    <property type="project" value="UniProtKB-KW"/>
</dbReference>
<evidence type="ECO:0000256" key="7">
    <source>
        <dbReference type="ARBA" id="ARBA00022989"/>
    </source>
</evidence>
<dbReference type="SUPFAM" id="SSF58104">
    <property type="entry name" value="Methyl-accepting chemotaxis protein (MCP) signaling domain"/>
    <property type="match status" value="1"/>
</dbReference>
<dbReference type="PROSITE" id="PS50885">
    <property type="entry name" value="HAMP"/>
    <property type="match status" value="1"/>
</dbReference>
<evidence type="ECO:0000256" key="4">
    <source>
        <dbReference type="ARBA" id="ARBA00022500"/>
    </source>
</evidence>
<evidence type="ECO:0000256" key="8">
    <source>
        <dbReference type="ARBA" id="ARBA00023136"/>
    </source>
</evidence>
<keyword evidence="8 12" id="KW-0472">Membrane</keyword>
<dbReference type="InterPro" id="IPR003660">
    <property type="entry name" value="HAMP_dom"/>
</dbReference>
<dbReference type="InterPro" id="IPR004090">
    <property type="entry name" value="Chemotax_Me-accpt_rcpt"/>
</dbReference>
<evidence type="ECO:0000256" key="3">
    <source>
        <dbReference type="ARBA" id="ARBA00022481"/>
    </source>
</evidence>
<keyword evidence="5" id="KW-0997">Cell inner membrane</keyword>
<dbReference type="GO" id="GO:0005886">
    <property type="term" value="C:plasma membrane"/>
    <property type="evidence" value="ECO:0007669"/>
    <property type="project" value="UniProtKB-SubCell"/>
</dbReference>
<dbReference type="FunFam" id="1.10.287.950:FF:000001">
    <property type="entry name" value="Methyl-accepting chemotaxis sensory transducer"/>
    <property type="match status" value="1"/>
</dbReference>
<dbReference type="EMBL" id="QJSQ01000001">
    <property type="protein sequence ID" value="PYE27993.1"/>
    <property type="molecule type" value="Genomic_DNA"/>
</dbReference>
<dbReference type="PANTHER" id="PTHR43531:SF5">
    <property type="entry name" value="METHYL-ACCEPTING CHEMOTAXIS PROTEIN III"/>
    <property type="match status" value="1"/>
</dbReference>
<evidence type="ECO:0000256" key="12">
    <source>
        <dbReference type="SAM" id="Phobius"/>
    </source>
</evidence>
<comment type="similarity">
    <text evidence="10">Belongs to the methyl-accepting chemotaxis (MCP) protein family.</text>
</comment>
<feature type="domain" description="HAMP" evidence="14">
    <location>
        <begin position="210"/>
        <end position="262"/>
    </location>
</feature>
<dbReference type="PANTHER" id="PTHR43531">
    <property type="entry name" value="PROTEIN ICFG"/>
    <property type="match status" value="1"/>
</dbReference>
<keyword evidence="9 11" id="KW-0807">Transducer</keyword>
<comment type="caution">
    <text evidence="15">The sequence shown here is derived from an EMBL/GenBank/DDBJ whole genome shotgun (WGS) entry which is preliminary data.</text>
</comment>
<evidence type="ECO:0000256" key="5">
    <source>
        <dbReference type="ARBA" id="ARBA00022519"/>
    </source>
</evidence>
<dbReference type="InterPro" id="IPR051310">
    <property type="entry name" value="MCP_chemotaxis"/>
</dbReference>
<reference evidence="15 16" key="1">
    <citation type="submission" date="2018-06" db="EMBL/GenBank/DDBJ databases">
        <title>Genomic Encyclopedia of Type Strains, Phase IV (KMG-V): Genome sequencing to study the core and pangenomes of soil and plant-associated prokaryotes.</title>
        <authorList>
            <person name="Whitman W."/>
        </authorList>
    </citation>
    <scope>NUCLEOTIDE SEQUENCE [LARGE SCALE GENOMIC DNA]</scope>
    <source>
        <strain evidence="15 16">SRCL-318</strain>
    </source>
</reference>
<feature type="transmembrane region" description="Helical" evidence="12">
    <location>
        <begin position="189"/>
        <end position="210"/>
    </location>
</feature>
<keyword evidence="7 12" id="KW-1133">Transmembrane helix</keyword>
<dbReference type="AlphaFoldDB" id="A0A2V4UBR0"/>
<dbReference type="InterPro" id="IPR004089">
    <property type="entry name" value="MCPsignal_dom"/>
</dbReference>
<dbReference type="CDD" id="cd06225">
    <property type="entry name" value="HAMP"/>
    <property type="match status" value="1"/>
</dbReference>
<evidence type="ECO:0000313" key="16">
    <source>
        <dbReference type="Proteomes" id="UP000247772"/>
    </source>
</evidence>
<evidence type="ECO:0000256" key="2">
    <source>
        <dbReference type="ARBA" id="ARBA00022475"/>
    </source>
</evidence>
<evidence type="ECO:0000313" key="15">
    <source>
        <dbReference type="EMBL" id="PYE27993.1"/>
    </source>
</evidence>
<dbReference type="GO" id="GO:0007165">
    <property type="term" value="P:signal transduction"/>
    <property type="evidence" value="ECO:0007669"/>
    <property type="project" value="UniProtKB-KW"/>
</dbReference>
<evidence type="ECO:0000256" key="11">
    <source>
        <dbReference type="PROSITE-ProRule" id="PRU00284"/>
    </source>
</evidence>
<dbReference type="Gene3D" id="1.10.287.950">
    <property type="entry name" value="Methyl-accepting chemotaxis protein"/>
    <property type="match status" value="1"/>
</dbReference>
<gene>
    <name evidence="15" type="ORF">C7410_101325</name>
</gene>
<name>A0A2V4UBR0_9BURK</name>
<dbReference type="SMART" id="SM00283">
    <property type="entry name" value="MA"/>
    <property type="match status" value="1"/>
</dbReference>
<evidence type="ECO:0000256" key="1">
    <source>
        <dbReference type="ARBA" id="ARBA00004429"/>
    </source>
</evidence>
<evidence type="ECO:0000259" key="14">
    <source>
        <dbReference type="PROSITE" id="PS50885"/>
    </source>
</evidence>
<evidence type="ECO:0000256" key="9">
    <source>
        <dbReference type="ARBA" id="ARBA00023224"/>
    </source>
</evidence>
<keyword evidence="4" id="KW-0145">Chemotaxis</keyword>
<dbReference type="SMART" id="SM00304">
    <property type="entry name" value="HAMP"/>
    <property type="match status" value="1"/>
</dbReference>
<evidence type="ECO:0000259" key="13">
    <source>
        <dbReference type="PROSITE" id="PS50111"/>
    </source>
</evidence>
<dbReference type="Pfam" id="PF02203">
    <property type="entry name" value="TarH"/>
    <property type="match status" value="1"/>
</dbReference>
<feature type="domain" description="Methyl-accepting transducer" evidence="13">
    <location>
        <begin position="267"/>
        <end position="496"/>
    </location>
</feature>
<sequence length="511" mass="53557">MGYGMSGFLKSIRFTIALAFSVSALLLFVLCAFCISGLFALNGQMRMAHESGAASIVDLAKIQAAALDTRLRLRSIQTMTSDDDVRAAVDAIRRNARAIDAAFNDYYPSRVASDEERLAAQRVEHTIPAFASLVDAAVQRVGMSDYAQALQRIEQLPPSGLGPLMALNERKVAVLAQQGEARFERFRSWALAMLAVGLAAAVGVAIYLVMSIDAPLGHAVRVAAAIADGRLGQQVPPGRRTEFARLLDALARMDARLVAIVQSIRSSSDTIAGATSQLASANVDLSSRTEEQAASLQQTAAGMHELTESVAQTAAHSRQATTLAGETSSLATTSRETMAHVTAVMIEIRAHSERISEITGAIDGIAFQTNILALNAAVEAARAGEAGRGFAVVAGEVRALALRASTAAREAGSVIRESTATVARGAALAVDAAHALAQAQHGVEGVVTVIASIADATTEQSRRIAEISMALAAIDAVTQQNAALVEQAAAGSQALEHEAIRQKELVGVFRL</sequence>
<dbReference type="Proteomes" id="UP000247772">
    <property type="component" value="Unassembled WGS sequence"/>
</dbReference>
<keyword evidence="3" id="KW-0488">Methylation</keyword>
<evidence type="ECO:0000256" key="10">
    <source>
        <dbReference type="ARBA" id="ARBA00029447"/>
    </source>
</evidence>
<evidence type="ECO:0000256" key="6">
    <source>
        <dbReference type="ARBA" id="ARBA00022692"/>
    </source>
</evidence>
<feature type="transmembrane region" description="Helical" evidence="12">
    <location>
        <begin position="12"/>
        <end position="41"/>
    </location>
</feature>
<dbReference type="PRINTS" id="PR00260">
    <property type="entry name" value="CHEMTRNSDUCR"/>
</dbReference>
<keyword evidence="2" id="KW-1003">Cell membrane</keyword>
<dbReference type="GO" id="GO:0004888">
    <property type="term" value="F:transmembrane signaling receptor activity"/>
    <property type="evidence" value="ECO:0007669"/>
    <property type="project" value="InterPro"/>
</dbReference>
<dbReference type="Pfam" id="PF00015">
    <property type="entry name" value="MCPsignal"/>
    <property type="match status" value="1"/>
</dbReference>
<accession>A0A2V4UBR0</accession>
<organism evidence="15 16">
    <name type="scientific">Paraburkholderia silvatlantica</name>
    <dbReference type="NCBI Taxonomy" id="321895"/>
    <lineage>
        <taxon>Bacteria</taxon>
        <taxon>Pseudomonadati</taxon>
        <taxon>Pseudomonadota</taxon>
        <taxon>Betaproteobacteria</taxon>
        <taxon>Burkholderiales</taxon>
        <taxon>Burkholderiaceae</taxon>
        <taxon>Paraburkholderia</taxon>
    </lineage>
</organism>
<keyword evidence="6 12" id="KW-0812">Transmembrane</keyword>